<comment type="similarity">
    <text evidence="4">Belongs to the protein kinase superfamily. AGC Ser/Thr protein kinase family. cGMP subfamily.</text>
</comment>
<comment type="catalytic activity">
    <reaction evidence="18">
        <text>L-threonyl-[protein] + ATP = O-phospho-L-threonyl-[protein] + ADP + H(+)</text>
        <dbReference type="Rhea" id="RHEA:46608"/>
        <dbReference type="Rhea" id="RHEA-COMP:11060"/>
        <dbReference type="Rhea" id="RHEA-COMP:11605"/>
        <dbReference type="ChEBI" id="CHEBI:15378"/>
        <dbReference type="ChEBI" id="CHEBI:30013"/>
        <dbReference type="ChEBI" id="CHEBI:30616"/>
        <dbReference type="ChEBI" id="CHEBI:61977"/>
        <dbReference type="ChEBI" id="CHEBI:456216"/>
        <dbReference type="EC" id="2.7.11.12"/>
    </reaction>
</comment>
<dbReference type="SMART" id="SM00100">
    <property type="entry name" value="cNMP"/>
    <property type="match status" value="2"/>
</dbReference>
<dbReference type="GeneID" id="5033939"/>
<evidence type="ECO:0000259" key="22">
    <source>
        <dbReference type="PROSITE" id="PS50042"/>
    </source>
</evidence>
<feature type="domain" description="Cyclic nucleotide-binding" evidence="22">
    <location>
        <begin position="311"/>
        <end position="351"/>
    </location>
</feature>
<dbReference type="Gene3D" id="1.10.510.10">
    <property type="entry name" value="Transferase(Phosphotransferase) domain 1"/>
    <property type="match status" value="1"/>
</dbReference>
<feature type="compositionally biased region" description="Basic and acidic residues" evidence="20">
    <location>
        <begin position="13"/>
        <end position="30"/>
    </location>
</feature>
<evidence type="ECO:0000256" key="17">
    <source>
        <dbReference type="ARBA" id="ARBA00024113"/>
    </source>
</evidence>
<keyword evidence="8" id="KW-0140">cGMP</keyword>
<evidence type="ECO:0000256" key="20">
    <source>
        <dbReference type="SAM" id="MobiDB-lite"/>
    </source>
</evidence>
<evidence type="ECO:0000256" key="9">
    <source>
        <dbReference type="ARBA" id="ARBA00022679"/>
    </source>
</evidence>
<dbReference type="OMA" id="DNQIHCD"/>
<dbReference type="PROSITE" id="PS00889">
    <property type="entry name" value="CNMP_BINDING_2"/>
    <property type="match status" value="1"/>
</dbReference>
<feature type="domain" description="Protein kinase" evidence="21">
    <location>
        <begin position="449"/>
        <end position="708"/>
    </location>
</feature>
<dbReference type="InterPro" id="IPR000595">
    <property type="entry name" value="cNMP-bd_dom"/>
</dbReference>
<keyword evidence="9" id="KW-0808">Transferase</keyword>
<comment type="subcellular location">
    <subcellularLocation>
        <location evidence="3">Cytoplasm</location>
    </subcellularLocation>
    <subcellularLocation>
        <location evidence="2">Endomembrane system</location>
    </subcellularLocation>
</comment>
<evidence type="ECO:0000256" key="18">
    <source>
        <dbReference type="ARBA" id="ARBA00047298"/>
    </source>
</evidence>
<organism evidence="24 25">
    <name type="scientific">Paramecium tetraurelia</name>
    <dbReference type="NCBI Taxonomy" id="5888"/>
    <lineage>
        <taxon>Eukaryota</taxon>
        <taxon>Sar</taxon>
        <taxon>Alveolata</taxon>
        <taxon>Ciliophora</taxon>
        <taxon>Intramacronucleata</taxon>
        <taxon>Oligohymenophorea</taxon>
        <taxon>Peniculida</taxon>
        <taxon>Parameciidae</taxon>
        <taxon>Paramecium</taxon>
    </lineage>
</organism>
<comment type="catalytic activity">
    <reaction evidence="19">
        <text>L-seryl-[protein] + ATP = O-phospho-L-seryl-[protein] + ADP + H(+)</text>
        <dbReference type="Rhea" id="RHEA:17989"/>
        <dbReference type="Rhea" id="RHEA-COMP:9863"/>
        <dbReference type="Rhea" id="RHEA-COMP:11604"/>
        <dbReference type="ChEBI" id="CHEBI:15378"/>
        <dbReference type="ChEBI" id="CHEBI:29999"/>
        <dbReference type="ChEBI" id="CHEBI:30616"/>
        <dbReference type="ChEBI" id="CHEBI:83421"/>
        <dbReference type="ChEBI" id="CHEBI:456216"/>
        <dbReference type="EC" id="2.7.11.12"/>
    </reaction>
</comment>
<evidence type="ECO:0000256" key="10">
    <source>
        <dbReference type="ARBA" id="ARBA00022723"/>
    </source>
</evidence>
<dbReference type="FunFam" id="2.60.120.10:FF:000068">
    <property type="entry name" value="cGMP-dependent protein kinase"/>
    <property type="match status" value="1"/>
</dbReference>
<evidence type="ECO:0000256" key="7">
    <source>
        <dbReference type="ARBA" id="ARBA00022527"/>
    </source>
</evidence>
<dbReference type="EMBL" id="CT868374">
    <property type="protein sequence ID" value="CAK80757.1"/>
    <property type="molecule type" value="Genomic_DNA"/>
</dbReference>
<evidence type="ECO:0000256" key="4">
    <source>
        <dbReference type="ARBA" id="ARBA00006352"/>
    </source>
</evidence>
<feature type="domain" description="Cyclic nucleotide-binding" evidence="22">
    <location>
        <begin position="191"/>
        <end position="290"/>
    </location>
</feature>
<reference evidence="24 25" key="1">
    <citation type="journal article" date="2006" name="Nature">
        <title>Global trends of whole-genome duplications revealed by the ciliate Paramecium tetraurelia.</title>
        <authorList>
            <consortium name="Genoscope"/>
            <person name="Aury J.-M."/>
            <person name="Jaillon O."/>
            <person name="Duret L."/>
            <person name="Noel B."/>
            <person name="Jubin C."/>
            <person name="Porcel B.M."/>
            <person name="Segurens B."/>
            <person name="Daubin V."/>
            <person name="Anthouard V."/>
            <person name="Aiach N."/>
            <person name="Arnaiz O."/>
            <person name="Billaut A."/>
            <person name="Beisson J."/>
            <person name="Blanc I."/>
            <person name="Bouhouche K."/>
            <person name="Camara F."/>
            <person name="Duharcourt S."/>
            <person name="Guigo R."/>
            <person name="Gogendeau D."/>
            <person name="Katinka M."/>
            <person name="Keller A.-M."/>
            <person name="Kissmehl R."/>
            <person name="Klotz C."/>
            <person name="Koll F."/>
            <person name="Le Moue A."/>
            <person name="Lepere C."/>
            <person name="Malinsky S."/>
            <person name="Nowacki M."/>
            <person name="Nowak J.K."/>
            <person name="Plattner H."/>
            <person name="Poulain J."/>
            <person name="Ruiz F."/>
            <person name="Serrano V."/>
            <person name="Zagulski M."/>
            <person name="Dessen P."/>
            <person name="Betermier M."/>
            <person name="Weissenbach J."/>
            <person name="Scarpelli C."/>
            <person name="Schachter V."/>
            <person name="Sperling L."/>
            <person name="Meyer E."/>
            <person name="Cohen J."/>
            <person name="Wincker P."/>
        </authorList>
    </citation>
    <scope>NUCLEOTIDE SEQUENCE [LARGE SCALE GENOMIC DNA]</scope>
    <source>
        <strain evidence="24 25">Stock d4-2</strain>
    </source>
</reference>
<dbReference type="GO" id="GO:0007189">
    <property type="term" value="P:adenylate cyclase-activating G protein-coupled receptor signaling pathway"/>
    <property type="evidence" value="ECO:0000318"/>
    <property type="project" value="GO_Central"/>
</dbReference>
<evidence type="ECO:0000256" key="1">
    <source>
        <dbReference type="ARBA" id="ARBA00001946"/>
    </source>
</evidence>
<dbReference type="Proteomes" id="UP000000600">
    <property type="component" value="Unassembled WGS sequence"/>
</dbReference>
<dbReference type="FunFam" id="2.60.120.10:FF:000123">
    <property type="entry name" value="cGMP-dependent protein kinase 14-1"/>
    <property type="match status" value="1"/>
</dbReference>
<dbReference type="GO" id="GO:0005737">
    <property type="term" value="C:cytoplasm"/>
    <property type="evidence" value="ECO:0007669"/>
    <property type="project" value="UniProtKB-SubCell"/>
</dbReference>
<dbReference type="InterPro" id="IPR000719">
    <property type="entry name" value="Prot_kinase_dom"/>
</dbReference>
<dbReference type="GO" id="GO:0005524">
    <property type="term" value="F:ATP binding"/>
    <property type="evidence" value="ECO:0007669"/>
    <property type="project" value="UniProtKB-KW"/>
</dbReference>
<feature type="region of interest" description="Disordered" evidence="20">
    <location>
        <begin position="1"/>
        <end position="30"/>
    </location>
</feature>
<evidence type="ECO:0000256" key="12">
    <source>
        <dbReference type="ARBA" id="ARBA00022777"/>
    </source>
</evidence>
<feature type="compositionally biased region" description="Polar residues" evidence="20">
    <location>
        <begin position="757"/>
        <end position="768"/>
    </location>
</feature>
<evidence type="ECO:0000256" key="2">
    <source>
        <dbReference type="ARBA" id="ARBA00004308"/>
    </source>
</evidence>
<proteinExistence type="inferred from homology"/>
<dbReference type="eggNOG" id="KOG0614">
    <property type="taxonomic scope" value="Eukaryota"/>
</dbReference>
<protein>
    <recommendedName>
        <fullName evidence="17">cGMP-dependent protein kinase</fullName>
        <ecNumber evidence="5">2.7.11.12</ecNumber>
    </recommendedName>
</protein>
<dbReference type="Pfam" id="PF00027">
    <property type="entry name" value="cNMP_binding"/>
    <property type="match status" value="2"/>
</dbReference>
<dbReference type="GO" id="GO:0004692">
    <property type="term" value="F:cGMP-dependent protein kinase activity"/>
    <property type="evidence" value="ECO:0007669"/>
    <property type="project" value="UniProtKB-EC"/>
</dbReference>
<feature type="compositionally biased region" description="Polar residues" evidence="20">
    <location>
        <begin position="1"/>
        <end position="12"/>
    </location>
</feature>
<dbReference type="GO" id="GO:0030553">
    <property type="term" value="F:cGMP binding"/>
    <property type="evidence" value="ECO:0007669"/>
    <property type="project" value="UniProtKB-KW"/>
</dbReference>
<dbReference type="Pfam" id="PF00069">
    <property type="entry name" value="Pkinase"/>
    <property type="match status" value="1"/>
</dbReference>
<dbReference type="Gene3D" id="2.60.120.10">
    <property type="entry name" value="Jelly Rolls"/>
    <property type="match status" value="3"/>
</dbReference>
<dbReference type="AlphaFoldDB" id="A0DCJ0"/>
<gene>
    <name evidence="24" type="ORF">GSPATT00015635001</name>
</gene>
<accession>A0DCJ0</accession>
<dbReference type="FunFam" id="2.60.120.10:FF:000089">
    <property type="entry name" value="cGMP-dependent protein kinase 5-1"/>
    <property type="match status" value="1"/>
</dbReference>
<dbReference type="GO" id="GO:0005952">
    <property type="term" value="C:cAMP-dependent protein kinase complex"/>
    <property type="evidence" value="ECO:0000318"/>
    <property type="project" value="GO_Central"/>
</dbReference>
<evidence type="ECO:0000256" key="11">
    <source>
        <dbReference type="ARBA" id="ARBA00022741"/>
    </source>
</evidence>
<evidence type="ECO:0000256" key="3">
    <source>
        <dbReference type="ARBA" id="ARBA00004496"/>
    </source>
</evidence>
<dbReference type="GO" id="GO:0012505">
    <property type="term" value="C:endomembrane system"/>
    <property type="evidence" value="ECO:0007669"/>
    <property type="project" value="UniProtKB-SubCell"/>
</dbReference>
<evidence type="ECO:0000256" key="14">
    <source>
        <dbReference type="ARBA" id="ARBA00022842"/>
    </source>
</evidence>
<evidence type="ECO:0000256" key="5">
    <source>
        <dbReference type="ARBA" id="ARBA00012428"/>
    </source>
</evidence>
<evidence type="ECO:0000256" key="13">
    <source>
        <dbReference type="ARBA" id="ARBA00022840"/>
    </source>
</evidence>
<feature type="domain" description="Cyclic nucleotide-binding" evidence="22">
    <location>
        <begin position="73"/>
        <end position="188"/>
    </location>
</feature>
<keyword evidence="25" id="KW-1185">Reference proteome</keyword>
<dbReference type="EC" id="2.7.11.12" evidence="5"/>
<dbReference type="InParanoid" id="A0DCJ0"/>
<dbReference type="PANTHER" id="PTHR24353:SF37">
    <property type="entry name" value="CAMP-DEPENDENT PROTEIN KINASE CATALYTIC SUBUNIT PRKX"/>
    <property type="match status" value="1"/>
</dbReference>
<dbReference type="InterPro" id="IPR011009">
    <property type="entry name" value="Kinase-like_dom_sf"/>
</dbReference>
<dbReference type="SUPFAM" id="SSF56112">
    <property type="entry name" value="Protein kinase-like (PK-like)"/>
    <property type="match status" value="1"/>
</dbReference>
<evidence type="ECO:0000313" key="24">
    <source>
        <dbReference type="EMBL" id="CAK80757.1"/>
    </source>
</evidence>
<sequence length="775" mass="89284">MDPRSQNNSDNQIHCDGEEDQRSGGDENDKLQNFKHNIHEGGEVIHENVKRIDMKKTLNDTTFILTCLKNHFVFYNLSEAELENIVNKMFYCEAAAGAYIFKQQDHATCFFILQRGSLEVIVNEKAKRELKTGDGFGELALLYNAPRSASVKCFENCNLWGIDRNTFRRAVEEMITKEYEENRKFMEVVRFFHNLTNEQKDAIAAVLIVQKFYKNQIIVNEGDPGSSFYIIKEGTVSVLKGNKEVRKLYKGDSFGEQALYYNTVRQMTVRAEDDVKCLALGRDSLTKILGDQVHVVTFRNLQKWAFEKNALLSKLTKAQIDKVLDVMKISSCKAGDVILKKGTQANQKIIVIIEGSLKKSKSGITVATKAQAWGEEYFLQTNKAKILDDDIVMETDGVIAEITADNFIDCIQGELEEVIKKNEKILEKKLQKSDQTKKKEAQNIKKSELLHIKTIAYGQFGPVYLVKAKYNQQLYVLKAFNKNQINEQTLEKQYLMLFLLLEIVNFPFIISFMKTFKDTLDVYFLLEYVRGMELFDVIRDIGLLSTYDSQFYVASMILITEYLHHQNIIYRDIKPENFMVDDKGFLKLIDLGTAKIVKGKQGIIRTYTIIGTPHYMAPEIICGKGYNCLVDLWSIGICLYEFMCGMVPFGEEAEDPYEIYEEIIKKDITYPNYLKDKKAKKLMDQLLSRVPEVRLGGSYASLKGNPWFENFDWEKLLEKEIKTPYLPPADKLLPELEIKSLEQNGKMIEEEIKQEQSVRQMDGQNQGDQGWEKDF</sequence>
<keyword evidence="6" id="KW-0963">Cytoplasm</keyword>
<evidence type="ECO:0000256" key="15">
    <source>
        <dbReference type="ARBA" id="ARBA00022992"/>
    </source>
</evidence>
<keyword evidence="12" id="KW-0418">Kinase</keyword>
<dbReference type="CDD" id="cd00038">
    <property type="entry name" value="CAP_ED"/>
    <property type="match status" value="2"/>
</dbReference>
<name>A0DCJ0_PARTE</name>
<dbReference type="KEGG" id="ptm:GSPATT00015635001"/>
<dbReference type="RefSeq" id="XP_001448154.1">
    <property type="nucleotide sequence ID" value="XM_001448117.1"/>
</dbReference>
<feature type="domain" description="AGC-kinase C-terminal" evidence="23">
    <location>
        <begin position="709"/>
        <end position="775"/>
    </location>
</feature>
<dbReference type="PROSITE" id="PS00888">
    <property type="entry name" value="CNMP_BINDING_1"/>
    <property type="match status" value="1"/>
</dbReference>
<dbReference type="Gene3D" id="3.30.200.20">
    <property type="entry name" value="Phosphorylase Kinase, domain 1"/>
    <property type="match status" value="1"/>
</dbReference>
<dbReference type="InterPro" id="IPR000961">
    <property type="entry name" value="AGC-kinase_C"/>
</dbReference>
<dbReference type="STRING" id="5888.A0DCJ0"/>
<dbReference type="FunCoup" id="A0DCJ0">
    <property type="interactions" value="5"/>
</dbReference>
<dbReference type="PROSITE" id="PS00108">
    <property type="entry name" value="PROTEIN_KINASE_ST"/>
    <property type="match status" value="1"/>
</dbReference>
<dbReference type="InterPro" id="IPR018488">
    <property type="entry name" value="cNMP-bd_CS"/>
</dbReference>
<keyword evidence="16" id="KW-0472">Membrane</keyword>
<dbReference type="SUPFAM" id="SSF51206">
    <property type="entry name" value="cAMP-binding domain-like"/>
    <property type="match status" value="3"/>
</dbReference>
<dbReference type="SMART" id="SM00220">
    <property type="entry name" value="S_TKc"/>
    <property type="match status" value="1"/>
</dbReference>
<evidence type="ECO:0000256" key="19">
    <source>
        <dbReference type="ARBA" id="ARBA00047462"/>
    </source>
</evidence>
<feature type="region of interest" description="Disordered" evidence="20">
    <location>
        <begin position="749"/>
        <end position="775"/>
    </location>
</feature>
<dbReference type="CDD" id="cd05572">
    <property type="entry name" value="STKc_cGK"/>
    <property type="match status" value="1"/>
</dbReference>
<keyword evidence="11" id="KW-0547">Nucleotide-binding</keyword>
<dbReference type="OrthoDB" id="290584at2759"/>
<dbReference type="HOGENOM" id="CLU_000288_73_2_1"/>
<evidence type="ECO:0000313" key="25">
    <source>
        <dbReference type="Proteomes" id="UP000000600"/>
    </source>
</evidence>
<evidence type="ECO:0000259" key="21">
    <source>
        <dbReference type="PROSITE" id="PS50011"/>
    </source>
</evidence>
<keyword evidence="7" id="KW-0723">Serine/threonine-protein kinase</keyword>
<dbReference type="PROSITE" id="PS51285">
    <property type="entry name" value="AGC_KINASE_CTER"/>
    <property type="match status" value="1"/>
</dbReference>
<keyword evidence="10" id="KW-0479">Metal-binding</keyword>
<dbReference type="InterPro" id="IPR014710">
    <property type="entry name" value="RmlC-like_jellyroll"/>
</dbReference>
<dbReference type="InterPro" id="IPR018490">
    <property type="entry name" value="cNMP-bd_dom_sf"/>
</dbReference>
<evidence type="ECO:0000256" key="8">
    <source>
        <dbReference type="ARBA" id="ARBA00022535"/>
    </source>
</evidence>
<keyword evidence="14" id="KW-0460">Magnesium</keyword>
<keyword evidence="13" id="KW-0067">ATP-binding</keyword>
<dbReference type="PROSITE" id="PS50042">
    <property type="entry name" value="CNMP_BINDING_3"/>
    <property type="match status" value="3"/>
</dbReference>
<keyword evidence="15" id="KW-0142">cGMP-binding</keyword>
<evidence type="ECO:0000259" key="23">
    <source>
        <dbReference type="PROSITE" id="PS51285"/>
    </source>
</evidence>
<dbReference type="GO" id="GO:0004691">
    <property type="term" value="F:cAMP-dependent protein kinase activity"/>
    <property type="evidence" value="ECO:0000318"/>
    <property type="project" value="GO_Central"/>
</dbReference>
<dbReference type="InterPro" id="IPR008271">
    <property type="entry name" value="Ser/Thr_kinase_AS"/>
</dbReference>
<dbReference type="InterPro" id="IPR035014">
    <property type="entry name" value="STKc_cGK"/>
</dbReference>
<comment type="cofactor">
    <cofactor evidence="1">
        <name>Mg(2+)</name>
        <dbReference type="ChEBI" id="CHEBI:18420"/>
    </cofactor>
</comment>
<dbReference type="PANTHER" id="PTHR24353">
    <property type="entry name" value="CYCLIC NUCLEOTIDE-DEPENDENT PROTEIN KINASE"/>
    <property type="match status" value="1"/>
</dbReference>
<dbReference type="PROSITE" id="PS50011">
    <property type="entry name" value="PROTEIN_KINASE_DOM"/>
    <property type="match status" value="1"/>
</dbReference>
<evidence type="ECO:0000256" key="16">
    <source>
        <dbReference type="ARBA" id="ARBA00023136"/>
    </source>
</evidence>
<evidence type="ECO:0000256" key="6">
    <source>
        <dbReference type="ARBA" id="ARBA00022490"/>
    </source>
</evidence>
<dbReference type="GO" id="GO:0046872">
    <property type="term" value="F:metal ion binding"/>
    <property type="evidence" value="ECO:0007669"/>
    <property type="project" value="UniProtKB-KW"/>
</dbReference>